<comment type="caution">
    <text evidence="2">The sequence shown here is derived from an EMBL/GenBank/DDBJ whole genome shotgun (WGS) entry which is preliminary data.</text>
</comment>
<organism evidence="2 3">
    <name type="scientific">Scophthalmus maximus</name>
    <name type="common">Turbot</name>
    <name type="synonym">Psetta maxima</name>
    <dbReference type="NCBI Taxonomy" id="52904"/>
    <lineage>
        <taxon>Eukaryota</taxon>
        <taxon>Metazoa</taxon>
        <taxon>Chordata</taxon>
        <taxon>Craniata</taxon>
        <taxon>Vertebrata</taxon>
        <taxon>Euteleostomi</taxon>
        <taxon>Actinopterygii</taxon>
        <taxon>Neopterygii</taxon>
        <taxon>Teleostei</taxon>
        <taxon>Neoteleostei</taxon>
        <taxon>Acanthomorphata</taxon>
        <taxon>Carangaria</taxon>
        <taxon>Pleuronectiformes</taxon>
        <taxon>Pleuronectoidei</taxon>
        <taxon>Scophthalmidae</taxon>
        <taxon>Scophthalmus</taxon>
    </lineage>
</organism>
<reference evidence="2 3" key="1">
    <citation type="submission" date="2019-06" db="EMBL/GenBank/DDBJ databases">
        <title>Draft genomes of female and male turbot (Scophthalmus maximus).</title>
        <authorList>
            <person name="Xu H."/>
            <person name="Xu X.-W."/>
            <person name="Shao C."/>
            <person name="Chen S."/>
        </authorList>
    </citation>
    <scope>NUCLEOTIDE SEQUENCE [LARGE SCALE GENOMIC DNA]</scope>
    <source>
        <strain evidence="2">Ysfricsl-2016a</strain>
        <tissue evidence="2">Blood</tissue>
    </source>
</reference>
<proteinExistence type="predicted"/>
<evidence type="ECO:0000313" key="3">
    <source>
        <dbReference type="Proteomes" id="UP000438429"/>
    </source>
</evidence>
<dbReference type="AlphaFoldDB" id="A0A6A4SA22"/>
<protein>
    <submittedName>
        <fullName evidence="2">Uncharacterized protein</fullName>
    </submittedName>
</protein>
<feature type="region of interest" description="Disordered" evidence="1">
    <location>
        <begin position="37"/>
        <end position="106"/>
    </location>
</feature>
<evidence type="ECO:0000313" key="2">
    <source>
        <dbReference type="EMBL" id="KAF0027951.1"/>
    </source>
</evidence>
<dbReference type="EMBL" id="VEVO01000018">
    <property type="protein sequence ID" value="KAF0027951.1"/>
    <property type="molecule type" value="Genomic_DNA"/>
</dbReference>
<dbReference type="Proteomes" id="UP000438429">
    <property type="component" value="Unassembled WGS sequence"/>
</dbReference>
<name>A0A6A4SA22_SCOMX</name>
<feature type="compositionally biased region" description="Basic residues" evidence="1">
    <location>
        <begin position="74"/>
        <end position="86"/>
    </location>
</feature>
<gene>
    <name evidence="2" type="ORF">F2P81_020692</name>
</gene>
<evidence type="ECO:0000256" key="1">
    <source>
        <dbReference type="SAM" id="MobiDB-lite"/>
    </source>
</evidence>
<sequence>MSSLVTGHRCADAGVLLAGVAVRPPAGVGVDLCRSTDEGQFPAECGREGSEESKHERRDPRLIDANTPKPGFQPRHRRGRKTKHSRMFVSVTAPGNNQLEETNRVT</sequence>
<feature type="compositionally biased region" description="Basic and acidic residues" evidence="1">
    <location>
        <begin position="45"/>
        <end position="62"/>
    </location>
</feature>
<accession>A0A6A4SA22</accession>